<proteinExistence type="predicted"/>
<keyword evidence="2" id="KW-1185">Reference proteome</keyword>
<reference evidence="2" key="1">
    <citation type="journal article" date="2018" name="Nat. Microbiol.">
        <title>Leveraging single-cell genomics to expand the fungal tree of life.</title>
        <authorList>
            <person name="Ahrendt S.R."/>
            <person name="Quandt C.A."/>
            <person name="Ciobanu D."/>
            <person name="Clum A."/>
            <person name="Salamov A."/>
            <person name="Andreopoulos B."/>
            <person name="Cheng J.F."/>
            <person name="Woyke T."/>
            <person name="Pelin A."/>
            <person name="Henrissat B."/>
            <person name="Reynolds N.K."/>
            <person name="Benny G.L."/>
            <person name="Smith M.E."/>
            <person name="James T.Y."/>
            <person name="Grigoriev I.V."/>
        </authorList>
    </citation>
    <scope>NUCLEOTIDE SEQUENCE [LARGE SCALE GENOMIC DNA]</scope>
    <source>
        <strain evidence="2">RSA 468</strain>
    </source>
</reference>
<name>A0A4P9ZZ27_9FUNG</name>
<protein>
    <submittedName>
        <fullName evidence="1">Uncharacterized protein</fullName>
    </submittedName>
</protein>
<dbReference type="EMBL" id="ML002343">
    <property type="protein sequence ID" value="RKP38648.1"/>
    <property type="molecule type" value="Genomic_DNA"/>
</dbReference>
<dbReference type="AlphaFoldDB" id="A0A4P9ZZ27"/>
<accession>A0A4P9ZZ27</accession>
<dbReference type="Proteomes" id="UP000268162">
    <property type="component" value="Unassembled WGS sequence"/>
</dbReference>
<sequence length="172" mass="19970">MGSNQPVRYLIKRPRRMSRDKDVINENGEIVYRRLSGTLGSLKRFEEAITKEVIWKHPAKFPSPDKREFINPRTVTRVLLIQDHGFHQTWYRFTYSGNNYIWKSVSSLHTELKCYHEDSGILVAEFNDRIGKPSSINIYPLSGWVDGFQEFLIFSGIDVGETIIDCYGTTGY</sequence>
<evidence type="ECO:0000313" key="1">
    <source>
        <dbReference type="EMBL" id="RKP38648.1"/>
    </source>
</evidence>
<gene>
    <name evidence="1" type="ORF">BJ085DRAFT_32560</name>
</gene>
<evidence type="ECO:0000313" key="2">
    <source>
        <dbReference type="Proteomes" id="UP000268162"/>
    </source>
</evidence>
<organism evidence="1 2">
    <name type="scientific">Dimargaris cristalligena</name>
    <dbReference type="NCBI Taxonomy" id="215637"/>
    <lineage>
        <taxon>Eukaryota</taxon>
        <taxon>Fungi</taxon>
        <taxon>Fungi incertae sedis</taxon>
        <taxon>Zoopagomycota</taxon>
        <taxon>Kickxellomycotina</taxon>
        <taxon>Dimargaritomycetes</taxon>
        <taxon>Dimargaritales</taxon>
        <taxon>Dimargaritaceae</taxon>
        <taxon>Dimargaris</taxon>
    </lineage>
</organism>